<keyword evidence="3" id="KW-1185">Reference proteome</keyword>
<evidence type="ECO:0000259" key="1">
    <source>
        <dbReference type="Pfam" id="PF01593"/>
    </source>
</evidence>
<dbReference type="Proteomes" id="UP000676310">
    <property type="component" value="Unassembled WGS sequence"/>
</dbReference>
<dbReference type="InterPro" id="IPR050281">
    <property type="entry name" value="Flavin_monoamine_oxidase"/>
</dbReference>
<feature type="domain" description="Amine oxidase" evidence="1">
    <location>
        <begin position="65"/>
        <end position="360"/>
    </location>
</feature>
<name>A0A8J2I3X5_9PLEO</name>
<dbReference type="EMBL" id="CAJRGZ010000019">
    <property type="protein sequence ID" value="CAG5164770.1"/>
    <property type="molecule type" value="Genomic_DNA"/>
</dbReference>
<protein>
    <recommendedName>
        <fullName evidence="1">Amine oxidase domain-containing protein</fullName>
    </recommendedName>
</protein>
<dbReference type="InterPro" id="IPR002937">
    <property type="entry name" value="Amino_oxidase"/>
</dbReference>
<dbReference type="RefSeq" id="XP_043170251.1">
    <property type="nucleotide sequence ID" value="XM_043314316.1"/>
</dbReference>
<dbReference type="SUPFAM" id="SSF51905">
    <property type="entry name" value="FAD/NAD(P)-binding domain"/>
    <property type="match status" value="1"/>
</dbReference>
<dbReference type="Pfam" id="PF01593">
    <property type="entry name" value="Amino_oxidase"/>
    <property type="match status" value="2"/>
</dbReference>
<accession>A0A8J2I3X5</accession>
<dbReference type="AlphaFoldDB" id="A0A8J2I3X5"/>
<organism evidence="2 3">
    <name type="scientific">Alternaria atra</name>
    <dbReference type="NCBI Taxonomy" id="119953"/>
    <lineage>
        <taxon>Eukaryota</taxon>
        <taxon>Fungi</taxon>
        <taxon>Dikarya</taxon>
        <taxon>Ascomycota</taxon>
        <taxon>Pezizomycotina</taxon>
        <taxon>Dothideomycetes</taxon>
        <taxon>Pleosporomycetidae</taxon>
        <taxon>Pleosporales</taxon>
        <taxon>Pleosporineae</taxon>
        <taxon>Pleosporaceae</taxon>
        <taxon>Alternaria</taxon>
        <taxon>Alternaria sect. Ulocladioides</taxon>
    </lineage>
</organism>
<dbReference type="Gene3D" id="3.90.660.10">
    <property type="match status" value="1"/>
</dbReference>
<evidence type="ECO:0000313" key="2">
    <source>
        <dbReference type="EMBL" id="CAG5164770.1"/>
    </source>
</evidence>
<dbReference type="GO" id="GO:0050660">
    <property type="term" value="F:flavin adenine dinucleotide binding"/>
    <property type="evidence" value="ECO:0007669"/>
    <property type="project" value="TreeGrafter"/>
</dbReference>
<proteinExistence type="predicted"/>
<sequence>MGNIGNENAVRRTDTLNARTIPGRETRISKDLFGSPHKQGYMDEINMIRRAAGKIPHVCVVGAGVAGLRCADLLLKQGIKVTVLEGRNRVGGRLCQSNALGHLVDLGPNWIHGTDDNPILDLAKETKTVSMNWDGRQSVFDSQGNHVSDKDAAKNTEYVWTIIEQAMKLSNEKSATIPAEKSLYDYFREQVVEMFPSQDVEAKKQQQIILQMAEMWGAFVGSPIQRQSLKFFWLEECIDGENLFVASTYDRVLKKIAEPALKDATMLFEHRVKRVISGEGKENISVTVELEGRQSMTFDEVIMTAPLGWLKRNLDAFVPALPTRLTEAVGSLGYGHLDKVYITFPRAFWNEPTTSDLTSPSASRDLSKPNVTATTAPVHQATDSPVNPAHYPGFTHWTHPTYASETNPEAWNQEAVNLAALPERTAHPTLLFYTFGPTSLHIAKILASNLPEKRNDILTSFFLPYYSRLPNYKSDHSDCVPQAVLATAWANDELAGYGSYCNFQIGLERGDEDVETLRKGMPERGIWLAGEHCAPFVALGTVTGAYWSGEGVAKQVLNAYGLGEKE</sequence>
<comment type="caution">
    <text evidence="2">The sequence shown here is derived from an EMBL/GenBank/DDBJ whole genome shotgun (WGS) entry which is preliminary data.</text>
</comment>
<reference evidence="2" key="1">
    <citation type="submission" date="2021-05" db="EMBL/GenBank/DDBJ databases">
        <authorList>
            <person name="Stam R."/>
        </authorList>
    </citation>
    <scope>NUCLEOTIDE SEQUENCE</scope>
    <source>
        <strain evidence="2">CS162</strain>
    </source>
</reference>
<dbReference type="GO" id="GO:0006338">
    <property type="term" value="P:chromatin remodeling"/>
    <property type="evidence" value="ECO:0007669"/>
    <property type="project" value="TreeGrafter"/>
</dbReference>
<dbReference type="PANTHER" id="PTHR10742">
    <property type="entry name" value="FLAVIN MONOAMINE OXIDASE"/>
    <property type="match status" value="1"/>
</dbReference>
<dbReference type="GO" id="GO:0016491">
    <property type="term" value="F:oxidoreductase activity"/>
    <property type="evidence" value="ECO:0007669"/>
    <property type="project" value="InterPro"/>
</dbReference>
<gene>
    <name evidence="2" type="ORF">ALTATR162_LOCUS6694</name>
</gene>
<dbReference type="Gene3D" id="3.50.50.60">
    <property type="entry name" value="FAD/NAD(P)-binding domain"/>
    <property type="match status" value="1"/>
</dbReference>
<feature type="domain" description="Amine oxidase" evidence="1">
    <location>
        <begin position="481"/>
        <end position="557"/>
    </location>
</feature>
<evidence type="ECO:0000313" key="3">
    <source>
        <dbReference type="Proteomes" id="UP000676310"/>
    </source>
</evidence>
<dbReference type="SUPFAM" id="SSF54373">
    <property type="entry name" value="FAD-linked reductases, C-terminal domain"/>
    <property type="match status" value="1"/>
</dbReference>
<dbReference type="InterPro" id="IPR036188">
    <property type="entry name" value="FAD/NAD-bd_sf"/>
</dbReference>
<dbReference type="GeneID" id="67018611"/>
<dbReference type="OrthoDB" id="5046242at2759"/>
<dbReference type="PANTHER" id="PTHR10742:SF414">
    <property type="entry name" value="CONTAINING AMINE OXIDASE, PUTATIVE (AFU_ORTHOLOGUE AFUA_3G12150)-RELATED"/>
    <property type="match status" value="1"/>
</dbReference>
<dbReference type="GO" id="GO:0003682">
    <property type="term" value="F:chromatin binding"/>
    <property type="evidence" value="ECO:0007669"/>
    <property type="project" value="TreeGrafter"/>
</dbReference>
<dbReference type="PRINTS" id="PR00419">
    <property type="entry name" value="ADXRDTASE"/>
</dbReference>